<accession>A0A917QJB7</accession>
<reference evidence="2" key="1">
    <citation type="journal article" date="2014" name="Int. J. Syst. Evol. Microbiol.">
        <title>Complete genome sequence of Corynebacterium casei LMG S-19264T (=DSM 44701T), isolated from a smear-ripened cheese.</title>
        <authorList>
            <consortium name="US DOE Joint Genome Institute (JGI-PGF)"/>
            <person name="Walter F."/>
            <person name="Albersmeier A."/>
            <person name="Kalinowski J."/>
            <person name="Ruckert C."/>
        </authorList>
    </citation>
    <scope>NUCLEOTIDE SEQUENCE</scope>
    <source>
        <strain evidence="2">CGMCC 4.7278</strain>
    </source>
</reference>
<protein>
    <submittedName>
        <fullName evidence="2">Uncharacterized protein</fullName>
    </submittedName>
</protein>
<gene>
    <name evidence="2" type="ORF">GCM10011591_26530</name>
</gene>
<sequence>MSPVRIGTPPSPQYRLSHATTGDRRNGRTCLGDLDGPLRALADDPDAAGRAEDALDDIEIFAK</sequence>
<evidence type="ECO:0000256" key="1">
    <source>
        <dbReference type="SAM" id="MobiDB-lite"/>
    </source>
</evidence>
<reference evidence="2" key="2">
    <citation type="submission" date="2020-09" db="EMBL/GenBank/DDBJ databases">
        <authorList>
            <person name="Sun Q."/>
            <person name="Zhou Y."/>
        </authorList>
    </citation>
    <scope>NUCLEOTIDE SEQUENCE</scope>
    <source>
        <strain evidence="2">CGMCC 4.7278</strain>
    </source>
</reference>
<dbReference type="Proteomes" id="UP000612956">
    <property type="component" value="Unassembled WGS sequence"/>
</dbReference>
<dbReference type="AlphaFoldDB" id="A0A917QJB7"/>
<evidence type="ECO:0000313" key="2">
    <source>
        <dbReference type="EMBL" id="GGK53407.1"/>
    </source>
</evidence>
<name>A0A917QJB7_9NOCA</name>
<comment type="caution">
    <text evidence="2">The sequence shown here is derived from an EMBL/GenBank/DDBJ whole genome shotgun (WGS) entry which is preliminary data.</text>
</comment>
<proteinExistence type="predicted"/>
<dbReference type="EMBL" id="BMMW01000002">
    <property type="protein sequence ID" value="GGK53407.1"/>
    <property type="molecule type" value="Genomic_DNA"/>
</dbReference>
<feature type="region of interest" description="Disordered" evidence="1">
    <location>
        <begin position="1"/>
        <end position="30"/>
    </location>
</feature>
<evidence type="ECO:0000313" key="3">
    <source>
        <dbReference type="Proteomes" id="UP000612956"/>
    </source>
</evidence>
<keyword evidence="3" id="KW-1185">Reference proteome</keyword>
<organism evidence="2 3">
    <name type="scientific">Nocardia camponoti</name>
    <dbReference type="NCBI Taxonomy" id="1616106"/>
    <lineage>
        <taxon>Bacteria</taxon>
        <taxon>Bacillati</taxon>
        <taxon>Actinomycetota</taxon>
        <taxon>Actinomycetes</taxon>
        <taxon>Mycobacteriales</taxon>
        <taxon>Nocardiaceae</taxon>
        <taxon>Nocardia</taxon>
    </lineage>
</organism>